<dbReference type="Proteomes" id="UP001152872">
    <property type="component" value="Unassembled WGS sequence"/>
</dbReference>
<organism evidence="3 4">
    <name type="scientific">Pseudanabaena catenata USMAC16</name>
    <dbReference type="NCBI Taxonomy" id="1855837"/>
    <lineage>
        <taxon>Bacteria</taxon>
        <taxon>Bacillati</taxon>
        <taxon>Cyanobacteriota</taxon>
        <taxon>Cyanophyceae</taxon>
        <taxon>Pseudanabaenales</taxon>
        <taxon>Pseudanabaenaceae</taxon>
        <taxon>Pseudanabaena</taxon>
    </lineage>
</organism>
<feature type="transmembrane region" description="Helical" evidence="2">
    <location>
        <begin position="64"/>
        <end position="97"/>
    </location>
</feature>
<keyword evidence="4" id="KW-1185">Reference proteome</keyword>
<accession>A0A9X4M749</accession>
<keyword evidence="1" id="KW-0677">Repeat</keyword>
<protein>
    <submittedName>
        <fullName evidence="3">Pentapeptide repeat-containing protein</fullName>
    </submittedName>
</protein>
<dbReference type="EMBL" id="VBTY01000062">
    <property type="protein sequence ID" value="MDG3494747.1"/>
    <property type="molecule type" value="Genomic_DNA"/>
</dbReference>
<dbReference type="RefSeq" id="WP_009626837.1">
    <property type="nucleotide sequence ID" value="NZ_VBTY01000062.1"/>
</dbReference>
<keyword evidence="2" id="KW-0812">Transmembrane</keyword>
<evidence type="ECO:0000256" key="1">
    <source>
        <dbReference type="ARBA" id="ARBA00022737"/>
    </source>
</evidence>
<gene>
    <name evidence="3" type="ORF">FEV09_09260</name>
</gene>
<evidence type="ECO:0000313" key="4">
    <source>
        <dbReference type="Proteomes" id="UP001152872"/>
    </source>
</evidence>
<dbReference type="PANTHER" id="PTHR47485">
    <property type="entry name" value="THYLAKOID LUMENAL 17.4 KDA PROTEIN, CHLOROPLASTIC"/>
    <property type="match status" value="1"/>
</dbReference>
<dbReference type="PANTHER" id="PTHR47485:SF1">
    <property type="entry name" value="THYLAKOID LUMENAL 17.4 KDA PROTEIN, CHLOROPLASTIC"/>
    <property type="match status" value="1"/>
</dbReference>
<keyword evidence="2" id="KW-0472">Membrane</keyword>
<reference evidence="3" key="1">
    <citation type="submission" date="2019-05" db="EMBL/GenBank/DDBJ databases">
        <title>Whole genome sequencing of Pseudanabaena catenata USMAC16.</title>
        <authorList>
            <person name="Khan Z."/>
            <person name="Omar W.M."/>
            <person name="Convey P."/>
            <person name="Merican F."/>
            <person name="Najimudin N."/>
        </authorList>
    </citation>
    <scope>NUCLEOTIDE SEQUENCE</scope>
    <source>
        <strain evidence="3">USMAC16</strain>
    </source>
</reference>
<proteinExistence type="predicted"/>
<dbReference type="Gene3D" id="2.160.20.80">
    <property type="entry name" value="E3 ubiquitin-protein ligase SopA"/>
    <property type="match status" value="2"/>
</dbReference>
<feature type="transmembrane region" description="Helical" evidence="2">
    <location>
        <begin position="103"/>
        <end position="128"/>
    </location>
</feature>
<feature type="transmembrane region" description="Helical" evidence="2">
    <location>
        <begin position="176"/>
        <end position="197"/>
    </location>
</feature>
<feature type="transmembrane region" description="Helical" evidence="2">
    <location>
        <begin position="135"/>
        <end position="156"/>
    </location>
</feature>
<evidence type="ECO:0000256" key="2">
    <source>
        <dbReference type="SAM" id="Phobius"/>
    </source>
</evidence>
<dbReference type="AlphaFoldDB" id="A0A9X4M749"/>
<dbReference type="Pfam" id="PF00805">
    <property type="entry name" value="Pentapeptide"/>
    <property type="match status" value="2"/>
</dbReference>
<evidence type="ECO:0000313" key="3">
    <source>
        <dbReference type="EMBL" id="MDG3494747.1"/>
    </source>
</evidence>
<name>A0A9X4M749_9CYAN</name>
<dbReference type="InterPro" id="IPR001646">
    <property type="entry name" value="5peptide_repeat"/>
</dbReference>
<sequence length="252" mass="27212">MSQSLNFANQDLRDRSFKGKNLVGANFSGADIRGCNFCRSQLKAANFANVRAGKSQRQAAIASMVSFVMALMFAGTATISTILLVAFSLSFIFGATIINQATVYWVAIVAIIVFAVSFAISFTASFAISSSKGTVIAIPISLVIAFVSGFFGSTFTKILVSGAFNAIAGSLRFNPFTALLIFLAIEPLQIFGSLYLFRLAINTWRTTTGTKFQYADLTKASFHSATLVNCDFSKAIVNDVDWEQAQISRCKL</sequence>
<comment type="caution">
    <text evidence="3">The sequence shown here is derived from an EMBL/GenBank/DDBJ whole genome shotgun (WGS) entry which is preliminary data.</text>
</comment>
<dbReference type="SUPFAM" id="SSF141571">
    <property type="entry name" value="Pentapeptide repeat-like"/>
    <property type="match status" value="1"/>
</dbReference>
<keyword evidence="2" id="KW-1133">Transmembrane helix</keyword>